<dbReference type="EMBL" id="FJUX01000018">
    <property type="protein sequence ID" value="CZS94423.1"/>
    <property type="molecule type" value="Genomic_DNA"/>
</dbReference>
<protein>
    <submittedName>
        <fullName evidence="1">Uncharacterized protein</fullName>
    </submittedName>
</protein>
<keyword evidence="2" id="KW-1185">Reference proteome</keyword>
<gene>
    <name evidence="1" type="ORF">RAG0_04424</name>
</gene>
<evidence type="ECO:0000313" key="2">
    <source>
        <dbReference type="Proteomes" id="UP000178912"/>
    </source>
</evidence>
<evidence type="ECO:0000313" key="1">
    <source>
        <dbReference type="EMBL" id="CZS94423.1"/>
    </source>
</evidence>
<sequence>MHIACCAMCGHGRERNCLGVADCWGCGLQLGLQVFKSCCSHLEPKPSCQCGGLNPTVKVTLSGGIVQSESPAICRETNQR</sequence>
<accession>A0A1E1K8N6</accession>
<proteinExistence type="predicted"/>
<reference evidence="2" key="1">
    <citation type="submission" date="2016-03" db="EMBL/GenBank/DDBJ databases">
        <authorList>
            <person name="Guldener U."/>
        </authorList>
    </citation>
    <scope>NUCLEOTIDE SEQUENCE [LARGE SCALE GENOMIC DNA]</scope>
    <source>
        <strain evidence="2">04CH-RAC-A.6.1</strain>
    </source>
</reference>
<name>A0A1E1K8N6_9HELO</name>
<dbReference type="Proteomes" id="UP000178912">
    <property type="component" value="Unassembled WGS sequence"/>
</dbReference>
<dbReference type="AlphaFoldDB" id="A0A1E1K8N6"/>
<organism evidence="1 2">
    <name type="scientific">Rhynchosporium agropyri</name>
    <dbReference type="NCBI Taxonomy" id="914238"/>
    <lineage>
        <taxon>Eukaryota</taxon>
        <taxon>Fungi</taxon>
        <taxon>Dikarya</taxon>
        <taxon>Ascomycota</taxon>
        <taxon>Pezizomycotina</taxon>
        <taxon>Leotiomycetes</taxon>
        <taxon>Helotiales</taxon>
        <taxon>Ploettnerulaceae</taxon>
        <taxon>Rhynchosporium</taxon>
    </lineage>
</organism>